<dbReference type="RefSeq" id="WP_201431827.1">
    <property type="nucleotide sequence ID" value="NZ_JAEQBW010000006.1"/>
</dbReference>
<keyword evidence="1" id="KW-0812">Transmembrane</keyword>
<evidence type="ECO:0000313" key="3">
    <source>
        <dbReference type="Proteomes" id="UP000611723"/>
    </source>
</evidence>
<dbReference type="InterPro" id="IPR046674">
    <property type="entry name" value="DUF6544"/>
</dbReference>
<keyword evidence="1" id="KW-0472">Membrane</keyword>
<dbReference type="Pfam" id="PF20181">
    <property type="entry name" value="DUF6544"/>
    <property type="match status" value="1"/>
</dbReference>
<gene>
    <name evidence="2" type="ORF">JKA74_13970</name>
</gene>
<feature type="transmembrane region" description="Helical" evidence="1">
    <location>
        <begin position="39"/>
        <end position="57"/>
    </location>
</feature>
<dbReference type="Proteomes" id="UP000611723">
    <property type="component" value="Unassembled WGS sequence"/>
</dbReference>
<feature type="transmembrane region" description="Helical" evidence="1">
    <location>
        <begin position="64"/>
        <end position="84"/>
    </location>
</feature>
<dbReference type="EMBL" id="JAEQBW010000006">
    <property type="protein sequence ID" value="MBK6266147.1"/>
    <property type="molecule type" value="Genomic_DNA"/>
</dbReference>
<keyword evidence="3" id="KW-1185">Reference proteome</keyword>
<sequence>MRTVFLIIVLLHALIHLLGFVKGFSWKEVENLTLPISKPMGLLWLVASLLFLIYGILYYLNHPYVWLFGFIAVVVSQILIILFWKDAKWATLPNLLVLLVSIIAYGHYNFQQLVQVETRHILSKSSLLKEKFISEDDIKELPEPVQKWLHRSGAMDKPSISRGKVIQQAEMKMKPEQEDWLHATAVQYTIIDEPAFIWKVDVKMNSLINFQGRDKFEEGKGEMLIKLNALINVVNEKGEKLNEGTLQRYLGEMVWFPSLAVSPYVSWQEVDDNTAIATMNYKGTKGSGTFYFNPEGDFIKFSAMRYKDNKPDAKRYEWVLLVEEHKTFEGIKVPSQMTATWKLESGDWTWLKLEIKDIQYNEKANR</sequence>
<proteinExistence type="predicted"/>
<dbReference type="AlphaFoldDB" id="A0A934X0A8"/>
<evidence type="ECO:0000256" key="1">
    <source>
        <dbReference type="SAM" id="Phobius"/>
    </source>
</evidence>
<accession>A0A934X0A8</accession>
<protein>
    <submittedName>
        <fullName evidence="2">Uncharacterized protein</fullName>
    </submittedName>
</protein>
<feature type="transmembrane region" description="Helical" evidence="1">
    <location>
        <begin position="90"/>
        <end position="110"/>
    </location>
</feature>
<name>A0A934X0A8_9BACT</name>
<keyword evidence="1" id="KW-1133">Transmembrane helix</keyword>
<organism evidence="2 3">
    <name type="scientific">Marivirga aurantiaca</name>
    <dbReference type="NCBI Taxonomy" id="2802615"/>
    <lineage>
        <taxon>Bacteria</taxon>
        <taxon>Pseudomonadati</taxon>
        <taxon>Bacteroidota</taxon>
        <taxon>Cytophagia</taxon>
        <taxon>Cytophagales</taxon>
        <taxon>Marivirgaceae</taxon>
        <taxon>Marivirga</taxon>
    </lineage>
</organism>
<evidence type="ECO:0000313" key="2">
    <source>
        <dbReference type="EMBL" id="MBK6266147.1"/>
    </source>
</evidence>
<reference evidence="2" key="1">
    <citation type="submission" date="2021-01" db="EMBL/GenBank/DDBJ databases">
        <title>Marivirga aurantiaca sp. nov., isolated from intertidal surface sediments.</title>
        <authorList>
            <person name="Zhang M."/>
        </authorList>
    </citation>
    <scope>NUCLEOTIDE SEQUENCE</scope>
    <source>
        <strain evidence="2">S37H4</strain>
    </source>
</reference>
<comment type="caution">
    <text evidence="2">The sequence shown here is derived from an EMBL/GenBank/DDBJ whole genome shotgun (WGS) entry which is preliminary data.</text>
</comment>